<dbReference type="Proteomes" id="UP001108089">
    <property type="component" value="Unassembled WGS sequence"/>
</dbReference>
<dbReference type="EMBL" id="JAKGCU010000016">
    <property type="protein sequence ID" value="MCF3939925.1"/>
    <property type="molecule type" value="Genomic_DNA"/>
</dbReference>
<sequence>MSDGIKRRYVYDHDTVKRFADTCPMMVSRGGEAQPCDKPAVALRWVDAHDGSYHATPVCVNHCRKGEMVELRKVFEGIADVRS</sequence>
<organism evidence="1 2">
    <name type="scientific">Gordonia tangerina</name>
    <dbReference type="NCBI Taxonomy" id="2911060"/>
    <lineage>
        <taxon>Bacteria</taxon>
        <taxon>Bacillati</taxon>
        <taxon>Actinomycetota</taxon>
        <taxon>Actinomycetes</taxon>
        <taxon>Mycobacteriales</taxon>
        <taxon>Gordoniaceae</taxon>
        <taxon>Gordonia</taxon>
    </lineage>
</organism>
<evidence type="ECO:0000313" key="1">
    <source>
        <dbReference type="EMBL" id="MCF3939925.1"/>
    </source>
</evidence>
<dbReference type="RefSeq" id="WP_235724651.1">
    <property type="nucleotide sequence ID" value="NZ_JAKGCU010000016.1"/>
</dbReference>
<keyword evidence="2" id="KW-1185">Reference proteome</keyword>
<protein>
    <submittedName>
        <fullName evidence="1">Uncharacterized protein</fullName>
    </submittedName>
</protein>
<reference evidence="1" key="1">
    <citation type="submission" date="2022-01" db="EMBL/GenBank/DDBJ databases">
        <title>Gordonia xiamenensis sp. nov., isolated from surface seawater in Xiamen.</title>
        <authorList>
            <person name="He Y.F."/>
        </authorList>
    </citation>
    <scope>NUCLEOTIDE SEQUENCE</scope>
    <source>
        <strain evidence="1">GW1C4-4</strain>
    </source>
</reference>
<evidence type="ECO:0000313" key="2">
    <source>
        <dbReference type="Proteomes" id="UP001108089"/>
    </source>
</evidence>
<accession>A0ABS9DL15</accession>
<proteinExistence type="predicted"/>
<gene>
    <name evidence="1" type="ORF">L1892_16230</name>
</gene>
<comment type="caution">
    <text evidence="1">The sequence shown here is derived from an EMBL/GenBank/DDBJ whole genome shotgun (WGS) entry which is preliminary data.</text>
</comment>
<name>A0ABS9DL15_9ACTN</name>